<evidence type="ECO:0000256" key="3">
    <source>
        <dbReference type="ARBA" id="ARBA00022744"/>
    </source>
</evidence>
<dbReference type="GO" id="GO:0045095">
    <property type="term" value="C:keratin filament"/>
    <property type="evidence" value="ECO:0007669"/>
    <property type="project" value="UniProtKB-UniRule"/>
</dbReference>
<dbReference type="OrthoDB" id="9809529at2759"/>
<evidence type="ECO:0000256" key="5">
    <source>
        <dbReference type="RuleBase" id="RU369044"/>
    </source>
</evidence>
<dbReference type="PANTHER" id="PTHR23260:SF7">
    <property type="entry name" value="KERATIN-ASSOCIATED PROTEIN 26-1"/>
    <property type="match status" value="1"/>
</dbReference>
<dbReference type="AlphaFoldDB" id="A0A9B0TJA8"/>
<dbReference type="Pfam" id="PF05287">
    <property type="entry name" value="PMG"/>
    <property type="match status" value="1"/>
</dbReference>
<evidence type="ECO:0000256" key="1">
    <source>
        <dbReference type="ARBA" id="ARBA00011662"/>
    </source>
</evidence>
<dbReference type="GO" id="GO:0005198">
    <property type="term" value="F:structural molecule activity"/>
    <property type="evidence" value="ECO:0007669"/>
    <property type="project" value="InterPro"/>
</dbReference>
<organism evidence="6 7">
    <name type="scientific">Chrysochloris asiatica</name>
    <name type="common">Cape golden mole</name>
    <dbReference type="NCBI Taxonomy" id="185453"/>
    <lineage>
        <taxon>Eukaryota</taxon>
        <taxon>Metazoa</taxon>
        <taxon>Chordata</taxon>
        <taxon>Craniata</taxon>
        <taxon>Vertebrata</taxon>
        <taxon>Euteleostomi</taxon>
        <taxon>Mammalia</taxon>
        <taxon>Eutheria</taxon>
        <taxon>Afrotheria</taxon>
        <taxon>Chrysochloridae</taxon>
        <taxon>Chrysochlorinae</taxon>
        <taxon>Chrysochloris</taxon>
    </lineage>
</organism>
<dbReference type="RefSeq" id="XP_006862640.1">
    <property type="nucleotide sequence ID" value="XM_006862578.1"/>
</dbReference>
<accession>A0A9B0TJA8</accession>
<comment type="similarity">
    <text evidence="4 5">Belongs to the PMG family.</text>
</comment>
<protein>
    <recommendedName>
        <fullName evidence="5">Keratin-associated protein</fullName>
    </recommendedName>
</protein>
<evidence type="ECO:0000256" key="2">
    <source>
        <dbReference type="ARBA" id="ARBA00022737"/>
    </source>
</evidence>
<dbReference type="GeneID" id="102822441"/>
<dbReference type="GO" id="GO:0005829">
    <property type="term" value="C:cytosol"/>
    <property type="evidence" value="ECO:0007669"/>
    <property type="project" value="UniProtKB-ARBA"/>
</dbReference>
<dbReference type="Proteomes" id="UP000504623">
    <property type="component" value="Unplaced"/>
</dbReference>
<sequence length="186" mass="20873">MIFIEEGSRNYSIHSLGNSGYVPVTSPSALCSTEVSCGDALYSPTSSLGSNTLHDNCHEPCREPMSCKATSCENHSFSATVCSPIKSDVSRPVQGTGCFPIMSHGSWSCHPVSCRQPLSFYHSFDCQPPNYFSYDHQPLRYLPYNRQPLSNLSYNYQPLSYMSNCYRPINYTYSTFHPYSCSFSGW</sequence>
<keyword evidence="2" id="KW-0677">Repeat</keyword>
<reference evidence="7" key="1">
    <citation type="submission" date="2025-08" db="UniProtKB">
        <authorList>
            <consortium name="RefSeq"/>
        </authorList>
    </citation>
    <scope>IDENTIFICATION</scope>
    <source>
        <tissue evidence="7">Spleen</tissue>
    </source>
</reference>
<evidence type="ECO:0000313" key="7">
    <source>
        <dbReference type="RefSeq" id="XP_006862640.1"/>
    </source>
</evidence>
<dbReference type="InterPro" id="IPR007951">
    <property type="entry name" value="KRTAP_PMG"/>
</dbReference>
<gene>
    <name evidence="7" type="primary">LOC102822441</name>
</gene>
<dbReference type="InterPro" id="IPR007659">
    <property type="entry name" value="Keratin_matx"/>
</dbReference>
<name>A0A9B0TJA8_CHRAS</name>
<comment type="function">
    <text evidence="5">In the hair cortex, hair keratin intermediate filaments are embedded in an interfilamentous matrix, consisting of hair keratin-associated proteins (KRTAP), which are essential for the formation of a rigid and resistant hair shaft through their extensive disulfide bond cross-linking with abundant cysteine residues of hair keratins. The matrix proteins include the high-sulfur and high-glycine-tyrosine keratins.</text>
</comment>
<evidence type="ECO:0000313" key="6">
    <source>
        <dbReference type="Proteomes" id="UP000504623"/>
    </source>
</evidence>
<comment type="subunit">
    <text evidence="1 5">Interacts with hair keratins.</text>
</comment>
<evidence type="ECO:0000256" key="4">
    <source>
        <dbReference type="ARBA" id="ARBA00034495"/>
    </source>
</evidence>
<keyword evidence="6" id="KW-1185">Reference proteome</keyword>
<keyword evidence="3 5" id="KW-0416">Keratin</keyword>
<proteinExistence type="inferred from homology"/>
<dbReference type="PANTHER" id="PTHR23260">
    <property type="entry name" value="KERATIN ASSOCIATED PROTEIN 3-3-RELATED"/>
    <property type="match status" value="1"/>
</dbReference>